<organism evidence="8 9">
    <name type="scientific">Dermatophilus congolensis</name>
    <dbReference type="NCBI Taxonomy" id="1863"/>
    <lineage>
        <taxon>Bacteria</taxon>
        <taxon>Bacillati</taxon>
        <taxon>Actinomycetota</taxon>
        <taxon>Actinomycetes</taxon>
        <taxon>Micrococcales</taxon>
        <taxon>Dermatophilaceae</taxon>
        <taxon>Dermatophilus</taxon>
    </lineage>
</organism>
<dbReference type="Gene3D" id="3.40.50.2300">
    <property type="match status" value="1"/>
</dbReference>
<feature type="domain" description="Response regulatory" evidence="7">
    <location>
        <begin position="5"/>
        <end position="117"/>
    </location>
</feature>
<keyword evidence="3" id="KW-0238">DNA-binding</keyword>
<keyword evidence="2" id="KW-0805">Transcription regulation</keyword>
<keyword evidence="9" id="KW-1185">Reference proteome</keyword>
<dbReference type="InterPro" id="IPR058245">
    <property type="entry name" value="NreC/VraR/RcsB-like_REC"/>
</dbReference>
<dbReference type="PRINTS" id="PR00038">
    <property type="entry name" value="HTHLUXR"/>
</dbReference>
<dbReference type="GO" id="GO:0003677">
    <property type="term" value="F:DNA binding"/>
    <property type="evidence" value="ECO:0007669"/>
    <property type="project" value="UniProtKB-KW"/>
</dbReference>
<dbReference type="EMBL" id="LT906453">
    <property type="protein sequence ID" value="SNV21621.1"/>
    <property type="molecule type" value="Genomic_DNA"/>
</dbReference>
<evidence type="ECO:0000313" key="8">
    <source>
        <dbReference type="EMBL" id="SNV21621.1"/>
    </source>
</evidence>
<evidence type="ECO:0000256" key="1">
    <source>
        <dbReference type="ARBA" id="ARBA00022553"/>
    </source>
</evidence>
<dbReference type="RefSeq" id="WP_028327943.1">
    <property type="nucleotide sequence ID" value="NZ_LT906453.1"/>
</dbReference>
<dbReference type="CDD" id="cd17535">
    <property type="entry name" value="REC_NarL-like"/>
    <property type="match status" value="1"/>
</dbReference>
<dbReference type="FunFam" id="1.10.10.10:FF:000153">
    <property type="entry name" value="LuxR family transcriptional regulator"/>
    <property type="match status" value="1"/>
</dbReference>
<evidence type="ECO:0000313" key="9">
    <source>
        <dbReference type="Proteomes" id="UP000242637"/>
    </source>
</evidence>
<dbReference type="Pfam" id="PF00072">
    <property type="entry name" value="Response_reg"/>
    <property type="match status" value="1"/>
</dbReference>
<dbReference type="SMART" id="SM00421">
    <property type="entry name" value="HTH_LUXR"/>
    <property type="match status" value="1"/>
</dbReference>
<dbReference type="PROSITE" id="PS50043">
    <property type="entry name" value="HTH_LUXR_2"/>
    <property type="match status" value="1"/>
</dbReference>
<dbReference type="InterPro" id="IPR000792">
    <property type="entry name" value="Tscrpt_reg_LuxR_C"/>
</dbReference>
<evidence type="ECO:0000256" key="3">
    <source>
        <dbReference type="ARBA" id="ARBA00023125"/>
    </source>
</evidence>
<gene>
    <name evidence="8" type="primary">nreC_3</name>
    <name evidence="8" type="ORF">SAMEA4475696_01295</name>
</gene>
<accession>A0A239VH43</accession>
<dbReference type="GeneID" id="63459521"/>
<dbReference type="KEGG" id="dco:SAMEA4475696_1295"/>
<evidence type="ECO:0000259" key="6">
    <source>
        <dbReference type="PROSITE" id="PS50043"/>
    </source>
</evidence>
<dbReference type="STRING" id="1121387.GCA_000429885_02016"/>
<dbReference type="AlphaFoldDB" id="A0A239VH43"/>
<dbReference type="SUPFAM" id="SSF52172">
    <property type="entry name" value="CheY-like"/>
    <property type="match status" value="1"/>
</dbReference>
<dbReference type="SMART" id="SM00448">
    <property type="entry name" value="REC"/>
    <property type="match status" value="1"/>
</dbReference>
<dbReference type="PROSITE" id="PS50110">
    <property type="entry name" value="RESPONSE_REGULATORY"/>
    <property type="match status" value="1"/>
</dbReference>
<evidence type="ECO:0000256" key="4">
    <source>
        <dbReference type="ARBA" id="ARBA00023163"/>
    </source>
</evidence>
<dbReference type="InterPro" id="IPR016032">
    <property type="entry name" value="Sig_transdc_resp-reg_C-effctor"/>
</dbReference>
<dbReference type="OrthoDB" id="4803010at2"/>
<proteinExistence type="predicted"/>
<dbReference type="PANTHER" id="PTHR43214">
    <property type="entry name" value="TWO-COMPONENT RESPONSE REGULATOR"/>
    <property type="match status" value="1"/>
</dbReference>
<feature type="modified residue" description="4-aspartylphosphate" evidence="5">
    <location>
        <position position="56"/>
    </location>
</feature>
<dbReference type="PANTHER" id="PTHR43214:SF24">
    <property type="entry name" value="TRANSCRIPTIONAL REGULATORY PROTEIN NARL-RELATED"/>
    <property type="match status" value="1"/>
</dbReference>
<dbReference type="Pfam" id="PF00196">
    <property type="entry name" value="GerE"/>
    <property type="match status" value="1"/>
</dbReference>
<dbReference type="InterPro" id="IPR001789">
    <property type="entry name" value="Sig_transdc_resp-reg_receiver"/>
</dbReference>
<evidence type="ECO:0000256" key="5">
    <source>
        <dbReference type="PROSITE-ProRule" id="PRU00169"/>
    </source>
</evidence>
<evidence type="ECO:0000256" key="2">
    <source>
        <dbReference type="ARBA" id="ARBA00023015"/>
    </source>
</evidence>
<feature type="domain" description="HTH luxR-type" evidence="6">
    <location>
        <begin position="147"/>
        <end position="212"/>
    </location>
</feature>
<keyword evidence="1 5" id="KW-0597">Phosphoprotein</keyword>
<keyword evidence="4" id="KW-0804">Transcription</keyword>
<dbReference type="InterPro" id="IPR011006">
    <property type="entry name" value="CheY-like_superfamily"/>
</dbReference>
<dbReference type="InterPro" id="IPR039420">
    <property type="entry name" value="WalR-like"/>
</dbReference>
<dbReference type="GO" id="GO:0006355">
    <property type="term" value="P:regulation of DNA-templated transcription"/>
    <property type="evidence" value="ECO:0007669"/>
    <property type="project" value="InterPro"/>
</dbReference>
<evidence type="ECO:0000259" key="7">
    <source>
        <dbReference type="PROSITE" id="PS50110"/>
    </source>
</evidence>
<protein>
    <submittedName>
        <fullName evidence="8">Nitrogen regulation protein C</fullName>
    </submittedName>
</protein>
<dbReference type="Proteomes" id="UP000242637">
    <property type="component" value="Chromosome 1"/>
</dbReference>
<reference evidence="8 9" key="1">
    <citation type="submission" date="2017-06" db="EMBL/GenBank/DDBJ databases">
        <authorList>
            <consortium name="Pathogen Informatics"/>
        </authorList>
    </citation>
    <scope>NUCLEOTIDE SEQUENCE [LARGE SCALE GENOMIC DNA]</scope>
    <source>
        <strain evidence="8 9">NCTC13039</strain>
    </source>
</reference>
<dbReference type="CDD" id="cd06170">
    <property type="entry name" value="LuxR_C_like"/>
    <property type="match status" value="1"/>
</dbReference>
<dbReference type="SUPFAM" id="SSF46894">
    <property type="entry name" value="C-terminal effector domain of the bipartite response regulators"/>
    <property type="match status" value="1"/>
</dbReference>
<dbReference type="GO" id="GO:0000160">
    <property type="term" value="P:phosphorelay signal transduction system"/>
    <property type="evidence" value="ECO:0007669"/>
    <property type="project" value="InterPro"/>
</dbReference>
<sequence>MTVIKVGLVDDQELFTSGLALIVDSQKDLAACWQARNGREALDCQAATRADVTLMDVRMPVMNGLQAIKRWFGGRVIVLTTFDDEDYLTEALAHGASGFLVKDSAPRDILAAVRTVHAGDAVISPRSTRQLLARVQPVLRSSTGVAQATQRVGLTAREVEVLTLVASGLSNAEIAEKLWISLPTVKTHVSQVFHKTGSRDRVQAVLWACAHGVITRDKLLKELMLATDVPL</sequence>
<name>A0A239VH43_9MICO</name>